<accession>A0ABV9G687</accession>
<dbReference type="EMBL" id="JBHSFE010000014">
    <property type="protein sequence ID" value="MFC4609821.1"/>
    <property type="molecule type" value="Genomic_DNA"/>
</dbReference>
<gene>
    <name evidence="2" type="ORF">ACFO9E_18655</name>
</gene>
<evidence type="ECO:0008006" key="4">
    <source>
        <dbReference type="Google" id="ProtNLM"/>
    </source>
</evidence>
<reference evidence="3" key="1">
    <citation type="journal article" date="2019" name="Int. J. Syst. Evol. Microbiol.">
        <title>The Global Catalogue of Microorganisms (GCM) 10K type strain sequencing project: providing services to taxonomists for standard genome sequencing and annotation.</title>
        <authorList>
            <consortium name="The Broad Institute Genomics Platform"/>
            <consortium name="The Broad Institute Genome Sequencing Center for Infectious Disease"/>
            <person name="Wu L."/>
            <person name="Ma J."/>
        </authorList>
    </citation>
    <scope>NUCLEOTIDE SEQUENCE [LARGE SCALE GENOMIC DNA]</scope>
    <source>
        <strain evidence="3">CGMCC 4.7139</strain>
    </source>
</reference>
<comment type="caution">
    <text evidence="2">The sequence shown here is derived from an EMBL/GenBank/DDBJ whole genome shotgun (WGS) entry which is preliminary data.</text>
</comment>
<evidence type="ECO:0000256" key="1">
    <source>
        <dbReference type="SAM" id="MobiDB-lite"/>
    </source>
</evidence>
<evidence type="ECO:0000313" key="3">
    <source>
        <dbReference type="Proteomes" id="UP001595993"/>
    </source>
</evidence>
<keyword evidence="3" id="KW-1185">Reference proteome</keyword>
<sequence>MHTSKSSGRPHVGRSPILAALAAGAIATGGLVVAGTGWAGPAPAPTGSDAVLPSSPARAGQWSPTPVPVTKGDLTAVAALSDKQAWAVGYRLSATQVEALALRWNGTSWAQESTLPNDSFPQALAVRSAKDIWAVGANTAHWDGTSWTTRNLDRDPAGRVVPDAVATTSDGKAWTAGRAVPQSIKNAVPAIQSWDGSAWRRQSLPDVGKGELTSLAAVAPDNIWAAGTVYGTGTTDQTALLLHWDGTSWKRVDAPAGKGGEDPFLSAVTALGADDIWAVGGVNSKGPDRPYALHWDGKNWAAVTTPDIADGRLRAVGRAGDGTLWAAGGKGAVSVALRWNGQQSRWEQSADPAVVVRGFSTVPQSADLWTVGIAKQGDLVPAVTRFTG</sequence>
<dbReference type="Gene3D" id="2.120.10.80">
    <property type="entry name" value="Kelch-type beta propeller"/>
    <property type="match status" value="1"/>
</dbReference>
<dbReference type="InterPro" id="IPR015915">
    <property type="entry name" value="Kelch-typ_b-propeller"/>
</dbReference>
<dbReference type="InterPro" id="IPR011043">
    <property type="entry name" value="Gal_Oxase/kelch_b-propeller"/>
</dbReference>
<dbReference type="RefSeq" id="WP_381197044.1">
    <property type="nucleotide sequence ID" value="NZ_JBHSFE010000014.1"/>
</dbReference>
<evidence type="ECO:0000313" key="2">
    <source>
        <dbReference type="EMBL" id="MFC4609821.1"/>
    </source>
</evidence>
<proteinExistence type="predicted"/>
<organism evidence="2 3">
    <name type="scientific">Streptomyces maoxianensis</name>
    <dbReference type="NCBI Taxonomy" id="1459942"/>
    <lineage>
        <taxon>Bacteria</taxon>
        <taxon>Bacillati</taxon>
        <taxon>Actinomycetota</taxon>
        <taxon>Actinomycetes</taxon>
        <taxon>Kitasatosporales</taxon>
        <taxon>Streptomycetaceae</taxon>
        <taxon>Streptomyces</taxon>
    </lineage>
</organism>
<dbReference type="SUPFAM" id="SSF50965">
    <property type="entry name" value="Galactose oxidase, central domain"/>
    <property type="match status" value="1"/>
</dbReference>
<dbReference type="Proteomes" id="UP001595993">
    <property type="component" value="Unassembled WGS sequence"/>
</dbReference>
<feature type="region of interest" description="Disordered" evidence="1">
    <location>
        <begin position="44"/>
        <end position="66"/>
    </location>
</feature>
<name>A0ABV9G687_9ACTN</name>
<protein>
    <recommendedName>
        <fullName evidence="4">Galactose oxidase</fullName>
    </recommendedName>
</protein>